<accession>E1RKN1</accession>
<dbReference type="AlphaFoldDB" id="E1RKN1"/>
<keyword evidence="4" id="KW-1185">Reference proteome</keyword>
<keyword evidence="1" id="KW-0472">Membrane</keyword>
<dbReference type="Pfam" id="PF07790">
    <property type="entry name" value="Pilin_N"/>
    <property type="match status" value="1"/>
</dbReference>
<dbReference type="KEGG" id="mpi:Mpet_2222"/>
<dbReference type="RefSeq" id="WP_013330147.1">
    <property type="nucleotide sequence ID" value="NC_014507.1"/>
</dbReference>
<dbReference type="STRING" id="679926.Mpet_2222"/>
<protein>
    <recommendedName>
        <fullName evidence="2">Archaeal Type IV pilin N-terminal domain-containing protein</fullName>
    </recommendedName>
</protein>
<dbReference type="NCBIfam" id="TIGR02537">
    <property type="entry name" value="arch_flag_Nterm"/>
    <property type="match status" value="1"/>
</dbReference>
<evidence type="ECO:0000259" key="2">
    <source>
        <dbReference type="Pfam" id="PF07790"/>
    </source>
</evidence>
<evidence type="ECO:0000313" key="4">
    <source>
        <dbReference type="Proteomes" id="UP000006565"/>
    </source>
</evidence>
<keyword evidence="1" id="KW-0812">Transmembrane</keyword>
<dbReference type="EMBL" id="CP002117">
    <property type="protein sequence ID" value="ADN36970.1"/>
    <property type="molecule type" value="Genomic_DNA"/>
</dbReference>
<reference evidence="3 4" key="1">
    <citation type="journal article" date="2010" name="Stand. Genomic Sci.">
        <title>Complete genome sequence of Methanoplanus petrolearius type strain (SEBR 4847).</title>
        <authorList>
            <person name="Brambilla E."/>
            <person name="Djao O.D."/>
            <person name="Daligault H."/>
            <person name="Lapidus A."/>
            <person name="Lucas S."/>
            <person name="Hammon N."/>
            <person name="Nolan M."/>
            <person name="Tice H."/>
            <person name="Cheng J.F."/>
            <person name="Han C."/>
            <person name="Tapia R."/>
            <person name="Goodwin L."/>
            <person name="Pitluck S."/>
            <person name="Liolios K."/>
            <person name="Ivanova N."/>
            <person name="Mavromatis K."/>
            <person name="Mikhailova N."/>
            <person name="Pati A."/>
            <person name="Chen A."/>
            <person name="Palaniappan K."/>
            <person name="Land M."/>
            <person name="Hauser L."/>
            <person name="Chang Y.J."/>
            <person name="Jeffries C.D."/>
            <person name="Rohde M."/>
            <person name="Spring S."/>
            <person name="Sikorski J."/>
            <person name="Goker M."/>
            <person name="Woyke T."/>
            <person name="Bristow J."/>
            <person name="Eisen J.A."/>
            <person name="Markowitz V."/>
            <person name="Hugenholtz P."/>
            <person name="Kyrpides N.C."/>
            <person name="Klenk H.P."/>
        </authorList>
    </citation>
    <scope>NUCLEOTIDE SEQUENCE [LARGE SCALE GENOMIC DNA]</scope>
    <source>
        <strain evidence="4">DSM 11571 / OCM 486 / SEBR 4847</strain>
    </source>
</reference>
<feature type="transmembrane region" description="Helical" evidence="1">
    <location>
        <begin position="21"/>
        <end position="46"/>
    </location>
</feature>
<evidence type="ECO:0000256" key="1">
    <source>
        <dbReference type="SAM" id="Phobius"/>
    </source>
</evidence>
<dbReference type="eggNOG" id="arCOG02421">
    <property type="taxonomic scope" value="Archaea"/>
</dbReference>
<dbReference type="HOGENOM" id="CLU_092288_0_0_2"/>
<gene>
    <name evidence="3" type="ordered locus">Mpet_2222</name>
</gene>
<dbReference type="OrthoDB" id="118020at2157"/>
<dbReference type="Proteomes" id="UP000006565">
    <property type="component" value="Chromosome"/>
</dbReference>
<sequence precursor="true">MKKISRKAELPACNDEAVSPVVGVMLMLVVTIIIAAVVSGFSGGIVSSTQAAPSTSLDVSISASSTGTSKYAVIENLGGESLKTEDLKIISSFTCPRVVMKTSVVNAGKVIKHTIDGSLDPIEANDLITNTSIVPDYPFTPQTTNNGDVVSTKTADRTFGTAVLSAGSNIQFDRSYFLGFDTDGDDYISEYGFAGDEIVHVTIIHVPSGKTIYDKDVVATW</sequence>
<keyword evidence="1" id="KW-1133">Transmembrane helix</keyword>
<dbReference type="GeneID" id="58788820"/>
<dbReference type="InterPro" id="IPR013373">
    <property type="entry name" value="Flagellin/pilin_N_arc"/>
</dbReference>
<feature type="domain" description="Archaeal Type IV pilin N-terminal" evidence="2">
    <location>
        <begin position="16"/>
        <end position="92"/>
    </location>
</feature>
<name>E1RKN1_METP4</name>
<proteinExistence type="predicted"/>
<organism evidence="3 4">
    <name type="scientific">Methanolacinia petrolearia (strain DSM 11571 / OCM 486 / SEBR 4847)</name>
    <name type="common">Methanoplanus petrolearius</name>
    <dbReference type="NCBI Taxonomy" id="679926"/>
    <lineage>
        <taxon>Archaea</taxon>
        <taxon>Methanobacteriati</taxon>
        <taxon>Methanobacteriota</taxon>
        <taxon>Stenosarchaea group</taxon>
        <taxon>Methanomicrobia</taxon>
        <taxon>Methanomicrobiales</taxon>
        <taxon>Methanomicrobiaceae</taxon>
        <taxon>Methanolacinia</taxon>
    </lineage>
</organism>
<dbReference type="InterPro" id="IPR012859">
    <property type="entry name" value="Pilin_N_archaeal"/>
</dbReference>
<evidence type="ECO:0000313" key="3">
    <source>
        <dbReference type="EMBL" id="ADN36970.1"/>
    </source>
</evidence>